<dbReference type="SUPFAM" id="SSF53756">
    <property type="entry name" value="UDP-Glycosyltransferase/glycogen phosphorylase"/>
    <property type="match status" value="1"/>
</dbReference>
<gene>
    <name evidence="4" type="ORF">WIS52_22710</name>
</gene>
<keyword evidence="4" id="KW-0328">Glycosyltransferase</keyword>
<name>A0ABV1KFP9_9PSEU</name>
<protein>
    <submittedName>
        <fullName evidence="4">Glycosyltransferase</fullName>
        <ecNumber evidence="4">2.4.-.-</ecNumber>
    </submittedName>
</protein>
<evidence type="ECO:0000259" key="3">
    <source>
        <dbReference type="Pfam" id="PF00534"/>
    </source>
</evidence>
<proteinExistence type="predicted"/>
<dbReference type="RefSeq" id="WP_349300363.1">
    <property type="nucleotide sequence ID" value="NZ_JBEDNQ010000010.1"/>
</dbReference>
<organism evidence="4 5">
    <name type="scientific">Pseudonocardia nematodicida</name>
    <dbReference type="NCBI Taxonomy" id="1206997"/>
    <lineage>
        <taxon>Bacteria</taxon>
        <taxon>Bacillati</taxon>
        <taxon>Actinomycetota</taxon>
        <taxon>Actinomycetes</taxon>
        <taxon>Pseudonocardiales</taxon>
        <taxon>Pseudonocardiaceae</taxon>
        <taxon>Pseudonocardia</taxon>
    </lineage>
</organism>
<keyword evidence="1 4" id="KW-0808">Transferase</keyword>
<sequence length="339" mass="34050">MRIAIVRTPDVPDPGPGVGAALAQAGHRVLDLVAESGPGGSPDLTAAWAGDPPDVVHAVGAPAARAAVGAGVPVVVVLAPGAADHELPVGVARVLVAGEDQHTAALGHGIRRSLLRVVPACVDTDAFAPDGPALRRGGSTRLVVHGSLARGGGAAAAVRALSRIRGAELLLAGGSTGADPDRDRLFAAARELGVADRVRFLGPVPDDLLPRLLRSADVVVAAPDHDVPATPVLQAMACARPVVASAVGGLRDAVVDRVTGVQVRPGRPAELALALREVLADDALRTGYGVAGRDRAVSRFDRSRIAEALSGLYAEVAGYPAGEPDGPGPDDRAPAGVVG</sequence>
<dbReference type="EC" id="2.4.-.-" evidence="4"/>
<reference evidence="4 5" key="1">
    <citation type="submission" date="2024-03" db="EMBL/GenBank/DDBJ databases">
        <title>Draft genome sequence of Pseudonocardia nematodicida JCM 31783.</title>
        <authorList>
            <person name="Butdee W."/>
            <person name="Duangmal K."/>
        </authorList>
    </citation>
    <scope>NUCLEOTIDE SEQUENCE [LARGE SCALE GENOMIC DNA]</scope>
    <source>
        <strain evidence="4 5">JCM 31783</strain>
    </source>
</reference>
<dbReference type="Gene3D" id="3.40.50.2000">
    <property type="entry name" value="Glycogen Phosphorylase B"/>
    <property type="match status" value="2"/>
</dbReference>
<dbReference type="GO" id="GO:0016757">
    <property type="term" value="F:glycosyltransferase activity"/>
    <property type="evidence" value="ECO:0007669"/>
    <property type="project" value="UniProtKB-KW"/>
</dbReference>
<feature type="region of interest" description="Disordered" evidence="2">
    <location>
        <begin position="319"/>
        <end position="339"/>
    </location>
</feature>
<dbReference type="Proteomes" id="UP001494902">
    <property type="component" value="Unassembled WGS sequence"/>
</dbReference>
<accession>A0ABV1KFP9</accession>
<keyword evidence="5" id="KW-1185">Reference proteome</keyword>
<evidence type="ECO:0000256" key="2">
    <source>
        <dbReference type="SAM" id="MobiDB-lite"/>
    </source>
</evidence>
<dbReference type="CDD" id="cd03801">
    <property type="entry name" value="GT4_PimA-like"/>
    <property type="match status" value="1"/>
</dbReference>
<dbReference type="PANTHER" id="PTHR12526:SF635">
    <property type="entry name" value="GLYCOSYL TRANSFERASE GROUP 1"/>
    <property type="match status" value="1"/>
</dbReference>
<dbReference type="InterPro" id="IPR001296">
    <property type="entry name" value="Glyco_trans_1"/>
</dbReference>
<feature type="domain" description="Glycosyl transferase family 1" evidence="3">
    <location>
        <begin position="156"/>
        <end position="293"/>
    </location>
</feature>
<evidence type="ECO:0000313" key="4">
    <source>
        <dbReference type="EMBL" id="MEQ3553292.1"/>
    </source>
</evidence>
<comment type="caution">
    <text evidence="4">The sequence shown here is derived from an EMBL/GenBank/DDBJ whole genome shotgun (WGS) entry which is preliminary data.</text>
</comment>
<dbReference type="EMBL" id="JBEDNQ010000010">
    <property type="protein sequence ID" value="MEQ3553292.1"/>
    <property type="molecule type" value="Genomic_DNA"/>
</dbReference>
<dbReference type="PANTHER" id="PTHR12526">
    <property type="entry name" value="GLYCOSYLTRANSFERASE"/>
    <property type="match status" value="1"/>
</dbReference>
<dbReference type="Pfam" id="PF00534">
    <property type="entry name" value="Glycos_transf_1"/>
    <property type="match status" value="1"/>
</dbReference>
<evidence type="ECO:0000313" key="5">
    <source>
        <dbReference type="Proteomes" id="UP001494902"/>
    </source>
</evidence>
<evidence type="ECO:0000256" key="1">
    <source>
        <dbReference type="ARBA" id="ARBA00022679"/>
    </source>
</evidence>